<evidence type="ECO:0000256" key="1">
    <source>
        <dbReference type="ARBA" id="ARBA00013267"/>
    </source>
</evidence>
<organism evidence="9 10">
    <name type="scientific">Paecilomyces lecythidis</name>
    <dbReference type="NCBI Taxonomy" id="3004212"/>
    <lineage>
        <taxon>Eukaryota</taxon>
        <taxon>Fungi</taxon>
        <taxon>Dikarya</taxon>
        <taxon>Ascomycota</taxon>
        <taxon>Pezizomycotina</taxon>
        <taxon>Eurotiomycetes</taxon>
        <taxon>Eurotiomycetidae</taxon>
        <taxon>Eurotiales</taxon>
        <taxon>Thermoascaceae</taxon>
        <taxon>Paecilomyces</taxon>
    </lineage>
</organism>
<gene>
    <name evidence="9" type="ORF">Plec18167_005937</name>
</gene>
<protein>
    <recommendedName>
        <fullName evidence="1">tRNA(Ile)-lysidine synthetase</fullName>
        <ecNumber evidence="1">6.3.4.19</ecNumber>
    </recommendedName>
</protein>
<dbReference type="InterPro" id="IPR014729">
    <property type="entry name" value="Rossmann-like_a/b/a_fold"/>
</dbReference>
<dbReference type="EC" id="6.3.4.19" evidence="1"/>
<evidence type="ECO:0000256" key="3">
    <source>
        <dbReference type="ARBA" id="ARBA00022694"/>
    </source>
</evidence>
<sequence>MAGVSRSATKSGAISAAQFLEQFQKAWIESRLTRAWFWSRGVPRRLGLAISGGADSMALAHLCRRMQVEKLLDGLSVTAFVVDHKAREKSSREARTVTGWLRDMGLNARILELEWTGLDAPSKVSAFETHARRLRFQALGTACRDAGIETLLMGHHQDDNVETTLWRLCSGARGAGLMGIPSVARIPECHGLYGVSESGLQTVLKSNHLEHDLRIRIDQKNEARMTSSSREKISSSPELPQQNEDTIISTGGILIYRPLLSFPKSNLVATCIENNVPFVNDPTNFDPTLTPRNAIRHLLSTNKLPQALRPPSVLSLIERSKELVNQSIELSNEVLKACKIQKFNSRAGWMVVRFPSLPPRDNNDTRNEEENQKRHSLQIQALTLRRVTELLSPFPENHFSLRNYEKFAERLFNASEGESRAPFTVGGVIFRPLRDESQNGHIADQQRNTYLLSRQPYMRHRLPILNFEFPSPTAADTKNTTEQSKTIYTQWSLWDDRYWIRLRLTSRVQDNTNVPLGPVQFTVRPLQPSDLKEICRVLDEFEGKEDDEGNLPSSQGFLDMLSREAPGPIRFTVPLLVARESTNLDERPLALLTLPSGNTSGGTMSFGRDKSWKVECEWTFKMIDPEPLELMGWLKEINPVQLTKS</sequence>
<dbReference type="PANTHER" id="PTHR43033:SF1">
    <property type="entry name" value="TRNA(ILE)-LYSIDINE SYNTHASE-RELATED"/>
    <property type="match status" value="1"/>
</dbReference>
<keyword evidence="3" id="KW-0819">tRNA processing</keyword>
<keyword evidence="4" id="KW-0547">Nucleotide-binding</keyword>
<evidence type="ECO:0000256" key="7">
    <source>
        <dbReference type="SAM" id="MobiDB-lite"/>
    </source>
</evidence>
<dbReference type="CDD" id="cd01992">
    <property type="entry name" value="TilS_N"/>
    <property type="match status" value="1"/>
</dbReference>
<evidence type="ECO:0000313" key="10">
    <source>
        <dbReference type="Proteomes" id="UP001583193"/>
    </source>
</evidence>
<dbReference type="InterPro" id="IPR012795">
    <property type="entry name" value="tRNA_Ile_lys_synt_N"/>
</dbReference>
<evidence type="ECO:0000256" key="2">
    <source>
        <dbReference type="ARBA" id="ARBA00022598"/>
    </source>
</evidence>
<dbReference type="HAMAP" id="MF_01161">
    <property type="entry name" value="tRNA_Ile_lys_synt"/>
    <property type="match status" value="1"/>
</dbReference>
<reference evidence="9 10" key="1">
    <citation type="journal article" date="2024" name="IMA Fungus">
        <title>IMA Genome - F19 : A genome assembly and annotation guide to empower mycologists, including annotated draft genome sequences of Ceratocystis pirilliformis, Diaporthe australafricana, Fusarium ophioides, Paecilomyces lecythidis, and Sporothrix stenoceras.</title>
        <authorList>
            <person name="Aylward J."/>
            <person name="Wilson A.M."/>
            <person name="Visagie C.M."/>
            <person name="Spraker J."/>
            <person name="Barnes I."/>
            <person name="Buitendag C."/>
            <person name="Ceriani C."/>
            <person name="Del Mar Angel L."/>
            <person name="du Plessis D."/>
            <person name="Fuchs T."/>
            <person name="Gasser K."/>
            <person name="Kramer D."/>
            <person name="Li W."/>
            <person name="Munsamy K."/>
            <person name="Piso A."/>
            <person name="Price J.L."/>
            <person name="Sonnekus B."/>
            <person name="Thomas C."/>
            <person name="van der Nest A."/>
            <person name="van Dijk A."/>
            <person name="van Heerden A."/>
            <person name="van Vuuren N."/>
            <person name="Yilmaz N."/>
            <person name="Duong T.A."/>
            <person name="van der Merwe N.A."/>
            <person name="Wingfield M.J."/>
            <person name="Wingfield B.D."/>
        </authorList>
    </citation>
    <scope>NUCLEOTIDE SEQUENCE [LARGE SCALE GENOMIC DNA]</scope>
    <source>
        <strain evidence="9 10">CMW 18167</strain>
    </source>
</reference>
<proteinExistence type="inferred from homology"/>
<feature type="compositionally biased region" description="Basic and acidic residues" evidence="7">
    <location>
        <begin position="220"/>
        <end position="233"/>
    </location>
</feature>
<evidence type="ECO:0000313" key="9">
    <source>
        <dbReference type="EMBL" id="KAL1874702.1"/>
    </source>
</evidence>
<evidence type="ECO:0000256" key="4">
    <source>
        <dbReference type="ARBA" id="ARBA00022741"/>
    </source>
</evidence>
<keyword evidence="10" id="KW-1185">Reference proteome</keyword>
<evidence type="ECO:0000259" key="8">
    <source>
        <dbReference type="Pfam" id="PF01171"/>
    </source>
</evidence>
<dbReference type="NCBIfam" id="TIGR02432">
    <property type="entry name" value="lysidine_TilS_N"/>
    <property type="match status" value="1"/>
</dbReference>
<dbReference type="PANTHER" id="PTHR43033">
    <property type="entry name" value="TRNA(ILE)-LYSIDINE SYNTHASE-RELATED"/>
    <property type="match status" value="1"/>
</dbReference>
<evidence type="ECO:0000256" key="5">
    <source>
        <dbReference type="ARBA" id="ARBA00022840"/>
    </source>
</evidence>
<dbReference type="EMBL" id="JAVDPF010000019">
    <property type="protein sequence ID" value="KAL1874702.1"/>
    <property type="molecule type" value="Genomic_DNA"/>
</dbReference>
<keyword evidence="5" id="KW-0067">ATP-binding</keyword>
<dbReference type="Pfam" id="PF01171">
    <property type="entry name" value="ATP_bind_3"/>
    <property type="match status" value="1"/>
</dbReference>
<evidence type="ECO:0000256" key="6">
    <source>
        <dbReference type="ARBA" id="ARBA00048539"/>
    </source>
</evidence>
<keyword evidence="2" id="KW-0436">Ligase</keyword>
<dbReference type="InterPro" id="IPR011063">
    <property type="entry name" value="TilS/TtcA_N"/>
</dbReference>
<dbReference type="Proteomes" id="UP001583193">
    <property type="component" value="Unassembled WGS sequence"/>
</dbReference>
<name>A0ABR3XG60_9EURO</name>
<accession>A0ABR3XG60</accession>
<comment type="catalytic activity">
    <reaction evidence="6">
        <text>cytidine(34) in tRNA(Ile2) + L-lysine + ATP = lysidine(34) in tRNA(Ile2) + AMP + diphosphate + H(+)</text>
        <dbReference type="Rhea" id="RHEA:43744"/>
        <dbReference type="Rhea" id="RHEA-COMP:10625"/>
        <dbReference type="Rhea" id="RHEA-COMP:10670"/>
        <dbReference type="ChEBI" id="CHEBI:15378"/>
        <dbReference type="ChEBI" id="CHEBI:30616"/>
        <dbReference type="ChEBI" id="CHEBI:32551"/>
        <dbReference type="ChEBI" id="CHEBI:33019"/>
        <dbReference type="ChEBI" id="CHEBI:82748"/>
        <dbReference type="ChEBI" id="CHEBI:83665"/>
        <dbReference type="ChEBI" id="CHEBI:456215"/>
        <dbReference type="EC" id="6.3.4.19"/>
    </reaction>
</comment>
<dbReference type="InterPro" id="IPR012094">
    <property type="entry name" value="tRNA_Ile_lys_synt"/>
</dbReference>
<feature type="domain" description="tRNA(Ile)-lysidine/2-thiocytidine synthase N-terminal" evidence="8">
    <location>
        <begin position="47"/>
        <end position="297"/>
    </location>
</feature>
<comment type="caution">
    <text evidence="9">The sequence shown here is derived from an EMBL/GenBank/DDBJ whole genome shotgun (WGS) entry which is preliminary data.</text>
</comment>
<dbReference type="SUPFAM" id="SSF52402">
    <property type="entry name" value="Adenine nucleotide alpha hydrolases-like"/>
    <property type="match status" value="1"/>
</dbReference>
<dbReference type="Gene3D" id="3.40.50.620">
    <property type="entry name" value="HUPs"/>
    <property type="match status" value="1"/>
</dbReference>
<feature type="region of interest" description="Disordered" evidence="7">
    <location>
        <begin position="220"/>
        <end position="243"/>
    </location>
</feature>